<gene>
    <name evidence="1" type="ORF">ANCCAN_06366</name>
</gene>
<protein>
    <submittedName>
        <fullName evidence="1">Uncharacterized protein</fullName>
    </submittedName>
</protein>
<evidence type="ECO:0000313" key="2">
    <source>
        <dbReference type="Proteomes" id="UP000252519"/>
    </source>
</evidence>
<comment type="caution">
    <text evidence="1">The sequence shown here is derived from an EMBL/GenBank/DDBJ whole genome shotgun (WGS) entry which is preliminary data.</text>
</comment>
<proteinExistence type="predicted"/>
<dbReference type="Proteomes" id="UP000252519">
    <property type="component" value="Unassembled WGS sequence"/>
</dbReference>
<dbReference type="EMBL" id="JOJR01000060">
    <property type="protein sequence ID" value="RCN47592.1"/>
    <property type="molecule type" value="Genomic_DNA"/>
</dbReference>
<sequence>MSPYLPLFESGHCKELEKLASSKNRISSLHSRFQ</sequence>
<name>A0A368GT93_ANCCA</name>
<organism evidence="1 2">
    <name type="scientific">Ancylostoma caninum</name>
    <name type="common">Dog hookworm</name>
    <dbReference type="NCBI Taxonomy" id="29170"/>
    <lineage>
        <taxon>Eukaryota</taxon>
        <taxon>Metazoa</taxon>
        <taxon>Ecdysozoa</taxon>
        <taxon>Nematoda</taxon>
        <taxon>Chromadorea</taxon>
        <taxon>Rhabditida</taxon>
        <taxon>Rhabditina</taxon>
        <taxon>Rhabditomorpha</taxon>
        <taxon>Strongyloidea</taxon>
        <taxon>Ancylostomatidae</taxon>
        <taxon>Ancylostomatinae</taxon>
        <taxon>Ancylostoma</taxon>
    </lineage>
</organism>
<dbReference type="AlphaFoldDB" id="A0A368GT93"/>
<accession>A0A368GT93</accession>
<reference evidence="1 2" key="1">
    <citation type="submission" date="2014-10" db="EMBL/GenBank/DDBJ databases">
        <title>Draft genome of the hookworm Ancylostoma caninum.</title>
        <authorList>
            <person name="Mitreva M."/>
        </authorList>
    </citation>
    <scope>NUCLEOTIDE SEQUENCE [LARGE SCALE GENOMIC DNA]</scope>
    <source>
        <strain evidence="1 2">Baltimore</strain>
    </source>
</reference>
<evidence type="ECO:0000313" key="1">
    <source>
        <dbReference type="EMBL" id="RCN47592.1"/>
    </source>
</evidence>
<keyword evidence="2" id="KW-1185">Reference proteome</keyword>